<reference evidence="2 3" key="1">
    <citation type="submission" date="2020-03" db="EMBL/GenBank/DDBJ databases">
        <title>Genomic Encyclopedia of Type Strains, Phase IV (KMG-IV): sequencing the most valuable type-strain genomes for metagenomic binning, comparative biology and taxonomic classification.</title>
        <authorList>
            <person name="Goeker M."/>
        </authorList>
    </citation>
    <scope>NUCLEOTIDE SEQUENCE [LARGE SCALE GENOMIC DNA]</scope>
    <source>
        <strain evidence="2 3">DSM 102865</strain>
    </source>
</reference>
<keyword evidence="3" id="KW-1185">Reference proteome</keyword>
<keyword evidence="1" id="KW-0812">Transmembrane</keyword>
<evidence type="ECO:0000313" key="2">
    <source>
        <dbReference type="EMBL" id="NIJ56118.1"/>
    </source>
</evidence>
<evidence type="ECO:0000256" key="1">
    <source>
        <dbReference type="SAM" id="Phobius"/>
    </source>
</evidence>
<keyword evidence="1" id="KW-0472">Membrane</keyword>
<dbReference type="Proteomes" id="UP001179181">
    <property type="component" value="Unassembled WGS sequence"/>
</dbReference>
<comment type="caution">
    <text evidence="2">The sequence shown here is derived from an EMBL/GenBank/DDBJ whole genome shotgun (WGS) entry which is preliminary data.</text>
</comment>
<sequence>MGYPGYVSVILGVWKTLGVVVLLIPGFNLLKEWTLPGFYS</sequence>
<dbReference type="EMBL" id="JAASQJ010000008">
    <property type="protein sequence ID" value="NIJ56118.1"/>
    <property type="molecule type" value="Genomic_DNA"/>
</dbReference>
<evidence type="ECO:0000313" key="3">
    <source>
        <dbReference type="Proteomes" id="UP001179181"/>
    </source>
</evidence>
<organism evidence="2 3">
    <name type="scientific">Dyadobacter arcticus</name>
    <dbReference type="NCBI Taxonomy" id="1078754"/>
    <lineage>
        <taxon>Bacteria</taxon>
        <taxon>Pseudomonadati</taxon>
        <taxon>Bacteroidota</taxon>
        <taxon>Cytophagia</taxon>
        <taxon>Cytophagales</taxon>
        <taxon>Spirosomataceae</taxon>
        <taxon>Dyadobacter</taxon>
    </lineage>
</organism>
<accession>A0ABX0UT18</accession>
<feature type="transmembrane region" description="Helical" evidence="1">
    <location>
        <begin position="6"/>
        <end position="30"/>
    </location>
</feature>
<keyword evidence="1" id="KW-1133">Transmembrane helix</keyword>
<gene>
    <name evidence="2" type="ORF">FHS68_005316</name>
</gene>
<name>A0ABX0UT18_9BACT</name>
<dbReference type="RefSeq" id="WP_167277100.1">
    <property type="nucleotide sequence ID" value="NZ_JAASQJ010000008.1"/>
</dbReference>
<protein>
    <submittedName>
        <fullName evidence="2">Uncharacterized protein</fullName>
    </submittedName>
</protein>
<proteinExistence type="predicted"/>